<reference evidence="9 10" key="1">
    <citation type="submission" date="2020-07" db="EMBL/GenBank/DDBJ databases">
        <title>Sequencing the genomes of 1000 actinobacteria strains.</title>
        <authorList>
            <person name="Klenk H.-P."/>
        </authorList>
    </citation>
    <scope>NUCLEOTIDE SEQUENCE [LARGE SCALE GENOMIC DNA]</scope>
    <source>
        <strain evidence="9 10">DSM 102047</strain>
    </source>
</reference>
<comment type="caution">
    <text evidence="9">The sequence shown here is derived from an EMBL/GenBank/DDBJ whole genome shotgun (WGS) entry which is preliminary data.</text>
</comment>
<evidence type="ECO:0000313" key="9">
    <source>
        <dbReference type="EMBL" id="NYE95539.1"/>
    </source>
</evidence>
<dbReference type="PANTHER" id="PTHR31566:SF0">
    <property type="entry name" value="CYTOCHROME C BIOGENESIS PROTEIN CCS1, CHLOROPLASTIC"/>
    <property type="match status" value="1"/>
</dbReference>
<dbReference type="RefSeq" id="WP_179389310.1">
    <property type="nucleotide sequence ID" value="NZ_JACBYQ010000002.1"/>
</dbReference>
<evidence type="ECO:0000256" key="6">
    <source>
        <dbReference type="SAM" id="MobiDB-lite"/>
    </source>
</evidence>
<evidence type="ECO:0000256" key="4">
    <source>
        <dbReference type="ARBA" id="ARBA00022989"/>
    </source>
</evidence>
<comment type="subcellular location">
    <subcellularLocation>
        <location evidence="1">Membrane</location>
        <topology evidence="1">Multi-pass membrane protein</topology>
    </subcellularLocation>
</comment>
<keyword evidence="5 7" id="KW-0472">Membrane</keyword>
<feature type="compositionally biased region" description="Basic and acidic residues" evidence="6">
    <location>
        <begin position="536"/>
        <end position="550"/>
    </location>
</feature>
<gene>
    <name evidence="9" type="ORF">FHU41_001789</name>
</gene>
<dbReference type="GO" id="GO:0017004">
    <property type="term" value="P:cytochrome complex assembly"/>
    <property type="evidence" value="ECO:0007669"/>
    <property type="project" value="UniProtKB-KW"/>
</dbReference>
<sequence>MSETKETQSIEVALPRLGLWGMLRWAWTQLTSMRTALFLLLLLAVAAVPGSYFPQRIQDPSAVTRYIQDNPVAGPIMDWFKLFDVFSSPWFSAIYILLFLSLIGCVVPRARQHYKAMRSQPPRTPRRLSKMAEYGTLQIPADSGKSALEAVQEAAAILKRRGYRVDVRADGDRPSVGAERGFLKEVGNLLFHVSMIGVLAAVALGGLFGYSGQRVLVTGESFVNTLIGYDSFTPGTNFNSDWLQPYSVKLDEFTIQFDRNAAAKKVQPLDFTAKVTVKDSPNAQPVQKELKVNEPLSIGGTDVYLLGNGYAPHFTVKDGQGKVAFSGWVVGGKPDATYASGLVIKVPDARPDQLAFAGTFLPTAAKDANGLDVSIDPDLGHPEVLLNSYFGDLGLDSGIPQNVFNLDVSKLTPLNDRKLPAGGITLTGGQTYQLPAGKGSIRFDNITRYIGLEVRHNPGQGYVLIFAVTALLGLIGSLFLSRRRVWVRTGSHPDGRVMVEYGLLARGEDYRLSREAMLLRSQLAKAWSVAENQDTGDQKSKPVELEMKES</sequence>
<organism evidence="9 10">
    <name type="scientific">Psychromicrobium silvestre</name>
    <dbReference type="NCBI Taxonomy" id="1645614"/>
    <lineage>
        <taxon>Bacteria</taxon>
        <taxon>Bacillati</taxon>
        <taxon>Actinomycetota</taxon>
        <taxon>Actinomycetes</taxon>
        <taxon>Micrococcales</taxon>
        <taxon>Micrococcaceae</taxon>
        <taxon>Psychromicrobium</taxon>
    </lineage>
</organism>
<dbReference type="Pfam" id="PF05140">
    <property type="entry name" value="ResB"/>
    <property type="match status" value="1"/>
</dbReference>
<dbReference type="EMBL" id="JACBYQ010000002">
    <property type="protein sequence ID" value="NYE95539.1"/>
    <property type="molecule type" value="Genomic_DNA"/>
</dbReference>
<protein>
    <submittedName>
        <fullName evidence="9">Cytochrome c biogenesis protein</fullName>
    </submittedName>
</protein>
<evidence type="ECO:0000256" key="3">
    <source>
        <dbReference type="ARBA" id="ARBA00022748"/>
    </source>
</evidence>
<evidence type="ECO:0000256" key="2">
    <source>
        <dbReference type="ARBA" id="ARBA00022692"/>
    </source>
</evidence>
<feature type="transmembrane region" description="Helical" evidence="7">
    <location>
        <begin position="461"/>
        <end position="480"/>
    </location>
</feature>
<evidence type="ECO:0000256" key="1">
    <source>
        <dbReference type="ARBA" id="ARBA00004141"/>
    </source>
</evidence>
<feature type="domain" description="ResB-like" evidence="8">
    <location>
        <begin position="33"/>
        <end position="515"/>
    </location>
</feature>
<dbReference type="AlphaFoldDB" id="A0A7Y9S6M6"/>
<feature type="transmembrane region" description="Helical" evidence="7">
    <location>
        <begin position="90"/>
        <end position="110"/>
    </location>
</feature>
<keyword evidence="2 7" id="KW-0812">Transmembrane</keyword>
<name>A0A7Y9S6M6_9MICC</name>
<dbReference type="GO" id="GO:0016020">
    <property type="term" value="C:membrane"/>
    <property type="evidence" value="ECO:0007669"/>
    <property type="project" value="UniProtKB-SubCell"/>
</dbReference>
<feature type="region of interest" description="Disordered" evidence="6">
    <location>
        <begin position="531"/>
        <end position="550"/>
    </location>
</feature>
<evidence type="ECO:0000313" key="10">
    <source>
        <dbReference type="Proteomes" id="UP000521748"/>
    </source>
</evidence>
<feature type="transmembrane region" description="Helical" evidence="7">
    <location>
        <begin position="189"/>
        <end position="210"/>
    </location>
</feature>
<dbReference type="Proteomes" id="UP000521748">
    <property type="component" value="Unassembled WGS sequence"/>
</dbReference>
<evidence type="ECO:0000256" key="7">
    <source>
        <dbReference type="SAM" id="Phobius"/>
    </source>
</evidence>
<keyword evidence="3" id="KW-0201">Cytochrome c-type biogenesis</keyword>
<keyword evidence="10" id="KW-1185">Reference proteome</keyword>
<dbReference type="InterPro" id="IPR007816">
    <property type="entry name" value="ResB-like_domain"/>
</dbReference>
<accession>A0A7Y9S6M6</accession>
<feature type="transmembrane region" description="Helical" evidence="7">
    <location>
        <begin position="36"/>
        <end position="53"/>
    </location>
</feature>
<keyword evidence="4 7" id="KW-1133">Transmembrane helix</keyword>
<evidence type="ECO:0000259" key="8">
    <source>
        <dbReference type="Pfam" id="PF05140"/>
    </source>
</evidence>
<dbReference type="InterPro" id="IPR023494">
    <property type="entry name" value="Cyt_c_bgen_Ccs1/CcsB/ResB"/>
</dbReference>
<dbReference type="PANTHER" id="PTHR31566">
    <property type="entry name" value="CYTOCHROME C BIOGENESIS PROTEIN CCS1, CHLOROPLASTIC"/>
    <property type="match status" value="1"/>
</dbReference>
<evidence type="ECO:0000256" key="5">
    <source>
        <dbReference type="ARBA" id="ARBA00023136"/>
    </source>
</evidence>
<proteinExistence type="predicted"/>